<evidence type="ECO:0000313" key="9">
    <source>
        <dbReference type="EMBL" id="OBZ95348.1"/>
    </source>
</evidence>
<dbReference type="EMBL" id="LGLV01000007">
    <property type="protein sequence ID" value="OBZ95348.1"/>
    <property type="molecule type" value="Genomic_DNA"/>
</dbReference>
<evidence type="ECO:0000256" key="6">
    <source>
        <dbReference type="ARBA" id="ARBA00022989"/>
    </source>
</evidence>
<dbReference type="GO" id="GO:0005886">
    <property type="term" value="C:plasma membrane"/>
    <property type="evidence" value="ECO:0007669"/>
    <property type="project" value="UniProtKB-SubCell"/>
</dbReference>
<keyword evidence="10" id="KW-1185">Reference proteome</keyword>
<feature type="transmembrane region" description="Helical" evidence="8">
    <location>
        <begin position="176"/>
        <end position="195"/>
    </location>
</feature>
<dbReference type="PANTHER" id="PTHR30269:SF37">
    <property type="entry name" value="MEMBRANE TRANSPORTER PROTEIN"/>
    <property type="match status" value="1"/>
</dbReference>
<evidence type="ECO:0000256" key="1">
    <source>
        <dbReference type="ARBA" id="ARBA00004651"/>
    </source>
</evidence>
<feature type="transmembrane region" description="Helical" evidence="8">
    <location>
        <begin position="7"/>
        <end position="25"/>
    </location>
</feature>
<name>A0A1C7P289_9HYPH</name>
<protein>
    <recommendedName>
        <fullName evidence="8">Probable membrane transporter protein</fullName>
    </recommendedName>
</protein>
<keyword evidence="6 8" id="KW-1133">Transmembrane helix</keyword>
<accession>A0A1C7P289</accession>
<keyword evidence="3" id="KW-0813">Transport</keyword>
<comment type="caution">
    <text evidence="9">The sequence shown here is derived from an EMBL/GenBank/DDBJ whole genome shotgun (WGS) entry which is preliminary data.</text>
</comment>
<feature type="transmembrane region" description="Helical" evidence="8">
    <location>
        <begin position="76"/>
        <end position="94"/>
    </location>
</feature>
<evidence type="ECO:0000256" key="2">
    <source>
        <dbReference type="ARBA" id="ARBA00009142"/>
    </source>
</evidence>
<dbReference type="RefSeq" id="WP_068954395.1">
    <property type="nucleotide sequence ID" value="NZ_LGLV01000007.1"/>
</dbReference>
<evidence type="ECO:0000256" key="5">
    <source>
        <dbReference type="ARBA" id="ARBA00022692"/>
    </source>
</evidence>
<dbReference type="Proteomes" id="UP000093111">
    <property type="component" value="Unassembled WGS sequence"/>
</dbReference>
<proteinExistence type="inferred from homology"/>
<dbReference type="OrthoDB" id="7028171at2"/>
<dbReference type="Pfam" id="PF01925">
    <property type="entry name" value="TauE"/>
    <property type="match status" value="1"/>
</dbReference>
<evidence type="ECO:0000256" key="8">
    <source>
        <dbReference type="RuleBase" id="RU363041"/>
    </source>
</evidence>
<evidence type="ECO:0000256" key="3">
    <source>
        <dbReference type="ARBA" id="ARBA00022448"/>
    </source>
</evidence>
<reference evidence="9 10" key="1">
    <citation type="journal article" date="2016" name="Syst. Appl. Microbiol.">
        <title>Pararhizobium polonicum sp. nov. isolated from tumors on stone fruit rootstocks.</title>
        <authorList>
            <person name="Pulawska J."/>
            <person name="Kuzmanovic N."/>
            <person name="Willems A."/>
            <person name="Pothier J.F."/>
        </authorList>
    </citation>
    <scope>NUCLEOTIDE SEQUENCE [LARGE SCALE GENOMIC DNA]</scope>
    <source>
        <strain evidence="9 10">F5.1</strain>
    </source>
</reference>
<comment type="subcellular location">
    <subcellularLocation>
        <location evidence="1 8">Cell membrane</location>
        <topology evidence="1 8">Multi-pass membrane protein</topology>
    </subcellularLocation>
</comment>
<comment type="similarity">
    <text evidence="2 8">Belongs to the 4-toluene sulfonate uptake permease (TSUP) (TC 2.A.102) family.</text>
</comment>
<evidence type="ECO:0000256" key="7">
    <source>
        <dbReference type="ARBA" id="ARBA00023136"/>
    </source>
</evidence>
<gene>
    <name evidence="9" type="ORF">ADU59_12275</name>
</gene>
<dbReference type="PANTHER" id="PTHR30269">
    <property type="entry name" value="TRANSMEMBRANE PROTEIN YFCA"/>
    <property type="match status" value="1"/>
</dbReference>
<feature type="transmembrane region" description="Helical" evidence="8">
    <location>
        <begin position="45"/>
        <end position="64"/>
    </location>
</feature>
<evidence type="ECO:0000256" key="4">
    <source>
        <dbReference type="ARBA" id="ARBA00022475"/>
    </source>
</evidence>
<keyword evidence="5 8" id="KW-0812">Transmembrane</keyword>
<dbReference type="InterPro" id="IPR002781">
    <property type="entry name" value="TM_pro_TauE-like"/>
</dbReference>
<dbReference type="PATRIC" id="fig|1612624.7.peg.4347"/>
<evidence type="ECO:0000313" key="10">
    <source>
        <dbReference type="Proteomes" id="UP000093111"/>
    </source>
</evidence>
<keyword evidence="7 8" id="KW-0472">Membrane</keyword>
<feature type="transmembrane region" description="Helical" evidence="8">
    <location>
        <begin position="236"/>
        <end position="257"/>
    </location>
</feature>
<organism evidence="9 10">
    <name type="scientific">Pararhizobium polonicum</name>
    <dbReference type="NCBI Taxonomy" id="1612624"/>
    <lineage>
        <taxon>Bacteria</taxon>
        <taxon>Pseudomonadati</taxon>
        <taxon>Pseudomonadota</taxon>
        <taxon>Alphaproteobacteria</taxon>
        <taxon>Hyphomicrobiales</taxon>
        <taxon>Rhizobiaceae</taxon>
        <taxon>Rhizobium/Agrobacterium group</taxon>
        <taxon>Pararhizobium</taxon>
    </lineage>
</organism>
<feature type="transmembrane region" description="Helical" evidence="8">
    <location>
        <begin position="100"/>
        <end position="117"/>
    </location>
</feature>
<dbReference type="InterPro" id="IPR052017">
    <property type="entry name" value="TSUP"/>
</dbReference>
<keyword evidence="4 8" id="KW-1003">Cell membrane</keyword>
<feature type="transmembrane region" description="Helical" evidence="8">
    <location>
        <begin position="207"/>
        <end position="224"/>
    </location>
</feature>
<feature type="transmembrane region" description="Helical" evidence="8">
    <location>
        <begin position="138"/>
        <end position="156"/>
    </location>
</feature>
<sequence>MLPDFHFYAIAIPAVLLVGFSKGGMGEALSLMGVPLLSLAVSPVQAAALLLPILIAMDLVALWTWRQHGDMKTLKILLPGALVGIAIGWATAAYVPREALRLIIGAITVLFVLRYVYNLWRARQGIVIPAKPQRPVQATFFGGLAGYGSFVAHAGGPPFQIYTLPLKLPPREYTGTIVRFFAILNAVKLIPYFALGQLDLSNLTTSLTLFPLAILATMAGAWVVRRMQPQVFYPFMYTMAFLAGSKLVYDGIVALAAGS</sequence>
<dbReference type="AlphaFoldDB" id="A0A1C7P289"/>
<dbReference type="STRING" id="1612624.ADU59_12275"/>